<comment type="caution">
    <text evidence="2">The sequence shown here is derived from an EMBL/GenBank/DDBJ whole genome shotgun (WGS) entry which is preliminary data.</text>
</comment>
<dbReference type="AlphaFoldDB" id="K1XIF0"/>
<dbReference type="EMBL" id="AMFJ01036141">
    <property type="protein sequence ID" value="EKD24991.1"/>
    <property type="molecule type" value="Genomic_DNA"/>
</dbReference>
<proteinExistence type="predicted"/>
<accession>K1XIF0</accession>
<feature type="transmembrane region" description="Helical" evidence="1">
    <location>
        <begin position="103"/>
        <end position="124"/>
    </location>
</feature>
<keyword evidence="1" id="KW-0812">Transmembrane</keyword>
<gene>
    <name evidence="2" type="ORF">ACD_80C00134G0001</name>
</gene>
<evidence type="ECO:0000256" key="1">
    <source>
        <dbReference type="SAM" id="Phobius"/>
    </source>
</evidence>
<keyword evidence="1" id="KW-1133">Transmembrane helix</keyword>
<protein>
    <submittedName>
        <fullName evidence="2">Uncharacterized protein</fullName>
    </submittedName>
</protein>
<name>K1XIF0_9BACT</name>
<keyword evidence="1" id="KW-0472">Membrane</keyword>
<sequence>MTDPQENKDITVPHINAPSPWEQNFWWMWNLKLNDLETTAPGESLMSKLNAEEATRAPREDVKVENLGMRIQPTEQKSSHVSLGESGLIGGNKTKYHNQYWRLFLISFFIILVTGIASIILRLYSRYIYFASQAVPDANYQTYINIYKQWQQFIDNALNLSDYQNYTSLSIAGNGEETNVNKVMMDKNLSYIQKKDILQQALDSFSTIFINNNQNLTTLKEDISKYGFFSQELYDMLQSEDYSTSIKKYLLSLEIIKFSSAVKVFSYLDTFVSGLANTIDAPADQVQKEMQALADRGEKDIVIYLNNCYLNPYEIDYDCNLVGDFDRYYKLIDKEKTPPDTAFFKKMMYYVDTKLEQTDIPSFSITFKKYDPTQQEISFTVDVNTFKQDEIALIKKGIINPHIFILSSLLNLIKQSAFVVSENIDAKSIKITPKVIKIGTSVFNVNNSTMNFVLPIQKWSEREISDYVNPILNSSP</sequence>
<organism evidence="2">
    <name type="scientific">uncultured bacterium</name>
    <name type="common">gcode 4</name>
    <dbReference type="NCBI Taxonomy" id="1234023"/>
    <lineage>
        <taxon>Bacteria</taxon>
        <taxon>environmental samples</taxon>
    </lineage>
</organism>
<evidence type="ECO:0000313" key="2">
    <source>
        <dbReference type="EMBL" id="EKD24991.1"/>
    </source>
</evidence>
<reference evidence="2" key="1">
    <citation type="journal article" date="2012" name="Science">
        <title>Fermentation, hydrogen, and sulfur metabolism in multiple uncultivated bacterial phyla.</title>
        <authorList>
            <person name="Wrighton K.C."/>
            <person name="Thomas B.C."/>
            <person name="Sharon I."/>
            <person name="Miller C.S."/>
            <person name="Castelle C.J."/>
            <person name="VerBerkmoes N.C."/>
            <person name="Wilkins M.J."/>
            <person name="Hettich R.L."/>
            <person name="Lipton M.S."/>
            <person name="Williams K.H."/>
            <person name="Long P.E."/>
            <person name="Banfield J.F."/>
        </authorList>
    </citation>
    <scope>NUCLEOTIDE SEQUENCE [LARGE SCALE GENOMIC DNA]</scope>
</reference>